<comment type="caution">
    <text evidence="3">The sequence shown here is derived from an EMBL/GenBank/DDBJ whole genome shotgun (WGS) entry which is preliminary data.</text>
</comment>
<dbReference type="Proteomes" id="UP000663860">
    <property type="component" value="Unassembled WGS sequence"/>
</dbReference>
<evidence type="ECO:0000313" key="3">
    <source>
        <dbReference type="EMBL" id="CAF0727032.1"/>
    </source>
</evidence>
<name>A0A813MSI4_9BILA</name>
<dbReference type="AlphaFoldDB" id="A0A813MSI4"/>
<organism evidence="3 5">
    <name type="scientific">Adineta steineri</name>
    <dbReference type="NCBI Taxonomy" id="433720"/>
    <lineage>
        <taxon>Eukaryota</taxon>
        <taxon>Metazoa</taxon>
        <taxon>Spiralia</taxon>
        <taxon>Gnathifera</taxon>
        <taxon>Rotifera</taxon>
        <taxon>Eurotatoria</taxon>
        <taxon>Bdelloidea</taxon>
        <taxon>Adinetida</taxon>
        <taxon>Adinetidae</taxon>
        <taxon>Adineta</taxon>
    </lineage>
</organism>
<dbReference type="Proteomes" id="UP000663868">
    <property type="component" value="Unassembled WGS sequence"/>
</dbReference>
<evidence type="ECO:0000256" key="2">
    <source>
        <dbReference type="SAM" id="Phobius"/>
    </source>
</evidence>
<evidence type="ECO:0000313" key="5">
    <source>
        <dbReference type="Proteomes" id="UP000663860"/>
    </source>
</evidence>
<sequence length="94" mass="10373">MNLSRYSRQSSSLVYIFNIEDQRTGRSKLTKCKAWWRYCLLPTSIGVIVSAIILAAVLVPVLLTYLQTTTTTTTPTTTTTTTSTTTTTTTTTTI</sequence>
<gene>
    <name evidence="3" type="ORF">IZO911_LOCUS2521</name>
    <name evidence="4" type="ORF">KXQ929_LOCUS33442</name>
</gene>
<feature type="transmembrane region" description="Helical" evidence="2">
    <location>
        <begin position="35"/>
        <end position="63"/>
    </location>
</feature>
<keyword evidence="2" id="KW-1133">Transmembrane helix</keyword>
<keyword evidence="2" id="KW-0472">Membrane</keyword>
<keyword evidence="2" id="KW-0812">Transmembrane</keyword>
<dbReference type="EMBL" id="CAJOBB010004287">
    <property type="protein sequence ID" value="CAF4082539.1"/>
    <property type="molecule type" value="Genomic_DNA"/>
</dbReference>
<protein>
    <submittedName>
        <fullName evidence="3">Uncharacterized protein</fullName>
    </submittedName>
</protein>
<reference evidence="3" key="1">
    <citation type="submission" date="2021-02" db="EMBL/GenBank/DDBJ databases">
        <authorList>
            <person name="Nowell W R."/>
        </authorList>
    </citation>
    <scope>NUCLEOTIDE SEQUENCE</scope>
</reference>
<feature type="region of interest" description="Disordered" evidence="1">
    <location>
        <begin position="72"/>
        <end position="94"/>
    </location>
</feature>
<accession>A0A813MSI4</accession>
<proteinExistence type="predicted"/>
<dbReference type="EMBL" id="CAJNOE010000012">
    <property type="protein sequence ID" value="CAF0727032.1"/>
    <property type="molecule type" value="Genomic_DNA"/>
</dbReference>
<evidence type="ECO:0000256" key="1">
    <source>
        <dbReference type="SAM" id="MobiDB-lite"/>
    </source>
</evidence>
<evidence type="ECO:0000313" key="4">
    <source>
        <dbReference type="EMBL" id="CAF4082539.1"/>
    </source>
</evidence>